<dbReference type="Gene3D" id="1.20.1250.20">
    <property type="entry name" value="MFS general substrate transporter like domains"/>
    <property type="match status" value="1"/>
</dbReference>
<dbReference type="GO" id="GO:0022857">
    <property type="term" value="F:transmembrane transporter activity"/>
    <property type="evidence" value="ECO:0007669"/>
    <property type="project" value="InterPro"/>
</dbReference>
<feature type="transmembrane region" description="Helical" evidence="4">
    <location>
        <begin position="667"/>
        <end position="690"/>
    </location>
</feature>
<evidence type="ECO:0000313" key="7">
    <source>
        <dbReference type="Proteomes" id="UP000237640"/>
    </source>
</evidence>
<dbReference type="AlphaFoldDB" id="A0A2T0MF24"/>
<dbReference type="SUPFAM" id="SSF103473">
    <property type="entry name" value="MFS general substrate transporter"/>
    <property type="match status" value="1"/>
</dbReference>
<dbReference type="CDD" id="cd06174">
    <property type="entry name" value="MFS"/>
    <property type="match status" value="1"/>
</dbReference>
<comment type="caution">
    <text evidence="6">The sequence shown here is derived from an EMBL/GenBank/DDBJ whole genome shotgun (WGS) entry which is preliminary data.</text>
</comment>
<feature type="transmembrane region" description="Helical" evidence="4">
    <location>
        <begin position="31"/>
        <end position="55"/>
    </location>
</feature>
<dbReference type="InterPro" id="IPR036259">
    <property type="entry name" value="MFS_trans_sf"/>
</dbReference>
<dbReference type="EMBL" id="PVYX01000001">
    <property type="protein sequence ID" value="PRX56181.1"/>
    <property type="molecule type" value="Genomic_DNA"/>
</dbReference>
<evidence type="ECO:0000256" key="1">
    <source>
        <dbReference type="ARBA" id="ARBA00022692"/>
    </source>
</evidence>
<evidence type="ECO:0000313" key="6">
    <source>
        <dbReference type="EMBL" id="PRX56181.1"/>
    </source>
</evidence>
<feature type="transmembrane region" description="Helical" evidence="4">
    <location>
        <begin position="758"/>
        <end position="775"/>
    </location>
</feature>
<evidence type="ECO:0000256" key="2">
    <source>
        <dbReference type="ARBA" id="ARBA00022989"/>
    </source>
</evidence>
<protein>
    <recommendedName>
        <fullName evidence="5">Major facilitator superfamily (MFS) profile domain-containing protein</fullName>
    </recommendedName>
</protein>
<dbReference type="Gene3D" id="3.40.50.150">
    <property type="entry name" value="Vaccinia Virus protein VP39"/>
    <property type="match status" value="1"/>
</dbReference>
<feature type="transmembrane region" description="Helical" evidence="4">
    <location>
        <begin position="99"/>
        <end position="120"/>
    </location>
</feature>
<feature type="transmembrane region" description="Helical" evidence="4">
    <location>
        <begin position="7"/>
        <end position="25"/>
    </location>
</feature>
<dbReference type="SUPFAM" id="SSF53335">
    <property type="entry name" value="S-adenosyl-L-methionine-dependent methyltransferases"/>
    <property type="match status" value="1"/>
</dbReference>
<feature type="domain" description="Major facilitator superfamily (MFS) profile" evidence="5">
    <location>
        <begin position="601"/>
        <end position="785"/>
    </location>
</feature>
<dbReference type="InterPro" id="IPR020846">
    <property type="entry name" value="MFS_dom"/>
</dbReference>
<feature type="transmembrane region" description="Helical" evidence="4">
    <location>
        <begin position="605"/>
        <end position="624"/>
    </location>
</feature>
<reference evidence="6 7" key="1">
    <citation type="submission" date="2018-03" db="EMBL/GenBank/DDBJ databases">
        <title>Genomic Encyclopedia of Archaeal and Bacterial Type Strains, Phase II (KMG-II): from individual species to whole genera.</title>
        <authorList>
            <person name="Goeker M."/>
        </authorList>
    </citation>
    <scope>NUCLEOTIDE SEQUENCE [LARGE SCALE GENOMIC DNA]</scope>
    <source>
        <strain evidence="6 7">DSM 25027</strain>
    </source>
</reference>
<organism evidence="6 7">
    <name type="scientific">Flagellimonas meridianipacifica</name>
    <dbReference type="NCBI Taxonomy" id="1080225"/>
    <lineage>
        <taxon>Bacteria</taxon>
        <taxon>Pseudomonadati</taxon>
        <taxon>Bacteroidota</taxon>
        <taxon>Flavobacteriia</taxon>
        <taxon>Flavobacteriales</taxon>
        <taxon>Flavobacteriaceae</taxon>
        <taxon>Flagellimonas</taxon>
    </lineage>
</organism>
<feature type="transmembrane region" description="Helical" evidence="4">
    <location>
        <begin position="132"/>
        <end position="151"/>
    </location>
</feature>
<dbReference type="RefSeq" id="WP_106143178.1">
    <property type="nucleotide sequence ID" value="NZ_PVYX01000001.1"/>
</dbReference>
<keyword evidence="7" id="KW-1185">Reference proteome</keyword>
<evidence type="ECO:0000256" key="3">
    <source>
        <dbReference type="ARBA" id="ARBA00023136"/>
    </source>
</evidence>
<evidence type="ECO:0000259" key="5">
    <source>
        <dbReference type="PROSITE" id="PS50850"/>
    </source>
</evidence>
<feature type="transmembrane region" description="Helical" evidence="4">
    <location>
        <begin position="636"/>
        <end position="655"/>
    </location>
</feature>
<evidence type="ECO:0000256" key="4">
    <source>
        <dbReference type="SAM" id="Phobius"/>
    </source>
</evidence>
<proteinExistence type="predicted"/>
<feature type="transmembrane region" description="Helical" evidence="4">
    <location>
        <begin position="157"/>
        <end position="178"/>
    </location>
</feature>
<keyword evidence="3 4" id="KW-0472">Membrane</keyword>
<feature type="transmembrane region" description="Helical" evidence="4">
    <location>
        <begin position="190"/>
        <end position="209"/>
    </location>
</feature>
<feature type="transmembrane region" description="Helical" evidence="4">
    <location>
        <begin position="696"/>
        <end position="717"/>
    </location>
</feature>
<feature type="transmembrane region" description="Helical" evidence="4">
    <location>
        <begin position="729"/>
        <end position="752"/>
    </location>
</feature>
<dbReference type="PROSITE" id="PS50850">
    <property type="entry name" value="MFS"/>
    <property type="match status" value="1"/>
</dbReference>
<dbReference type="Proteomes" id="UP000237640">
    <property type="component" value="Unassembled WGS sequence"/>
</dbReference>
<feature type="transmembrane region" description="Helical" evidence="4">
    <location>
        <begin position="567"/>
        <end position="585"/>
    </location>
</feature>
<feature type="transmembrane region" description="Helical" evidence="4">
    <location>
        <begin position="67"/>
        <end position="87"/>
    </location>
</feature>
<name>A0A2T0MF24_9FLAO</name>
<sequence>MKRAATNIAIIFLLTAATIVFEISLSRLFSYLLSFHFVLIIIAFSILGLGIGQITYAKYSKMINHSWLWWMALPSVTMFLSFALLLSLSQLGVSSSSDFGLPIFIFLSTIPFIAIGIVYAHIFETDNRYVSTLYALDLIGAATGALTSVFLLNTFGLVQVVAIAIGLLLLALVVALIAHKNRYSKILGPLVLGVIFLMGFAKDALNFTIPVAKDPSKDLYRLMANPAFKSEKIESRWSAFGQTDLVKFTYPDGTMSKSMFIDAAAGTKVIDIDELAKDTVKMRKVLSGFPAVFALNFLSEKEKDSVLIIGPGGGIDIATTYFMGFKYIEAAEVNPSFVALMEKYNPSTFLDKENIKVHVNEGRNFIIENKGKFDAIMLTIPVTKSSRGTDFYGLTENYLFTMEALADYLDGLTEDGAIYFTMHGRQEVYKMLANFLELQDRMGVNQIEALKKVYIYSDEMNPVLVIKKNPFEQKTMEEAHNTTHYYGLDKEPFYFPNIRQESLDTIVQNVNYQWFMFDKLLYDISNGSYAYDELWKAASINLSPVSDDSPYFFNYNNGLPDAMTTPLWLGLFIIGWFIFNHMNGWKSVSFSESTSLYMRRKFRTWALVSFLLGFSYILVQGYLFQVLNLKLSNPSQSFSLLLFTFLLGNGLGSLVTGAFKKNLSRKLITYTVLIILVSLLTVYVLLPIWYKQLSEFWIALFLLLPSFFIGIPFPVLLKTASSLKEKKSIPYLLGISSVAGVAASIFAIVISILYGYRFVFLLALLGYGLVIVLAYRSKTLKIQNT</sequence>
<keyword evidence="2 4" id="KW-1133">Transmembrane helix</keyword>
<keyword evidence="1 4" id="KW-0812">Transmembrane</keyword>
<accession>A0A2T0MF24</accession>
<dbReference type="InterPro" id="IPR029063">
    <property type="entry name" value="SAM-dependent_MTases_sf"/>
</dbReference>
<gene>
    <name evidence="6" type="ORF">CLV81_0173</name>
</gene>
<dbReference type="OrthoDB" id="127145at2"/>